<organism evidence="9 10">
    <name type="scientific">Leptolyngbya boryana NIES-2135</name>
    <dbReference type="NCBI Taxonomy" id="1973484"/>
    <lineage>
        <taxon>Bacteria</taxon>
        <taxon>Bacillati</taxon>
        <taxon>Cyanobacteriota</taxon>
        <taxon>Cyanophyceae</taxon>
        <taxon>Leptolyngbyales</taxon>
        <taxon>Leptolyngbyaceae</taxon>
        <taxon>Leptolyngbya group</taxon>
        <taxon>Leptolyngbya</taxon>
    </lineage>
</organism>
<dbReference type="SUPFAM" id="SSF52172">
    <property type="entry name" value="CheY-like"/>
    <property type="match status" value="3"/>
</dbReference>
<proteinExistence type="predicted"/>
<accession>A0A1Z4JRR5</accession>
<dbReference type="InterPro" id="IPR043128">
    <property type="entry name" value="Rev_trsase/Diguanyl_cyclase"/>
</dbReference>
<dbReference type="InterPro" id="IPR000160">
    <property type="entry name" value="GGDEF_dom"/>
</dbReference>
<evidence type="ECO:0000313" key="9">
    <source>
        <dbReference type="EMBL" id="BAY59451.1"/>
    </source>
</evidence>
<feature type="domain" description="Response regulatory" evidence="5">
    <location>
        <begin position="2"/>
        <end position="116"/>
    </location>
</feature>
<dbReference type="CDD" id="cd17574">
    <property type="entry name" value="REC_OmpR"/>
    <property type="match status" value="1"/>
</dbReference>
<dbReference type="InterPro" id="IPR001789">
    <property type="entry name" value="Sig_transdc_resp-reg_receiver"/>
</dbReference>
<dbReference type="InterPro" id="IPR011006">
    <property type="entry name" value="CheY-like_superfamily"/>
</dbReference>
<dbReference type="InterPro" id="IPR008207">
    <property type="entry name" value="Sig_transdc_His_kin_Hpt_dom"/>
</dbReference>
<dbReference type="InterPro" id="IPR036641">
    <property type="entry name" value="HPT_dom_sf"/>
</dbReference>
<dbReference type="InterPro" id="IPR039420">
    <property type="entry name" value="WalR-like"/>
</dbReference>
<dbReference type="SMART" id="SM00862">
    <property type="entry name" value="Trans_reg_C"/>
    <property type="match status" value="1"/>
</dbReference>
<feature type="domain" description="GGDEF" evidence="6">
    <location>
        <begin position="654"/>
        <end position="788"/>
    </location>
</feature>
<dbReference type="GO" id="GO:0005829">
    <property type="term" value="C:cytosol"/>
    <property type="evidence" value="ECO:0007669"/>
    <property type="project" value="TreeGrafter"/>
</dbReference>
<dbReference type="Pfam" id="PF00486">
    <property type="entry name" value="Trans_reg_C"/>
    <property type="match status" value="1"/>
</dbReference>
<dbReference type="PANTHER" id="PTHR48111:SF15">
    <property type="entry name" value="OMPR SUBFAMILY"/>
    <property type="match status" value="1"/>
</dbReference>
<evidence type="ECO:0000259" key="6">
    <source>
        <dbReference type="PROSITE" id="PS50887"/>
    </source>
</evidence>
<dbReference type="PROSITE" id="PS51755">
    <property type="entry name" value="OMPR_PHOB"/>
    <property type="match status" value="1"/>
</dbReference>
<dbReference type="PANTHER" id="PTHR48111">
    <property type="entry name" value="REGULATOR OF RPOS"/>
    <property type="match status" value="1"/>
</dbReference>
<dbReference type="GO" id="GO:0006355">
    <property type="term" value="P:regulation of DNA-templated transcription"/>
    <property type="evidence" value="ECO:0007669"/>
    <property type="project" value="InterPro"/>
</dbReference>
<dbReference type="Gene3D" id="3.30.70.270">
    <property type="match status" value="1"/>
</dbReference>
<dbReference type="CDD" id="cd00383">
    <property type="entry name" value="trans_reg_C"/>
    <property type="match status" value="1"/>
</dbReference>
<dbReference type="CDD" id="cd01949">
    <property type="entry name" value="GGDEF"/>
    <property type="match status" value="1"/>
</dbReference>
<dbReference type="GO" id="GO:0000156">
    <property type="term" value="F:phosphorelay response regulator activity"/>
    <property type="evidence" value="ECO:0007669"/>
    <property type="project" value="TreeGrafter"/>
</dbReference>
<geneLocation type="plasmid" evidence="9">
    <name>plasmid1</name>
</geneLocation>
<dbReference type="CDD" id="cd00156">
    <property type="entry name" value="REC"/>
    <property type="match status" value="1"/>
</dbReference>
<dbReference type="Gene3D" id="6.10.250.690">
    <property type="match status" value="1"/>
</dbReference>
<evidence type="ECO:0000259" key="8">
    <source>
        <dbReference type="PROSITE" id="PS51755"/>
    </source>
</evidence>
<dbReference type="SMART" id="SM00448">
    <property type="entry name" value="REC"/>
    <property type="match status" value="3"/>
</dbReference>
<feature type="domain" description="HPt" evidence="7">
    <location>
        <begin position="246"/>
        <end position="353"/>
    </location>
</feature>
<dbReference type="AlphaFoldDB" id="A0A1Z4JRR5"/>
<dbReference type="SUPFAM" id="SSF47226">
    <property type="entry name" value="Histidine-containing phosphotransfer domain, HPT domain"/>
    <property type="match status" value="1"/>
</dbReference>
<keyword evidence="10" id="KW-1185">Reference proteome</keyword>
<feature type="DNA-binding region" description="OmpR/PhoB-type" evidence="4">
    <location>
        <begin position="123"/>
        <end position="222"/>
    </location>
</feature>
<dbReference type="InterPro" id="IPR001867">
    <property type="entry name" value="OmpR/PhoB-type_DNA-bd"/>
</dbReference>
<feature type="domain" description="OmpR/PhoB-type" evidence="8">
    <location>
        <begin position="123"/>
        <end position="222"/>
    </location>
</feature>
<dbReference type="SMART" id="SM00267">
    <property type="entry name" value="GGDEF"/>
    <property type="match status" value="1"/>
</dbReference>
<feature type="modified residue" description="Phosphohistidine" evidence="2">
    <location>
        <position position="293"/>
    </location>
</feature>
<dbReference type="InterPro" id="IPR036388">
    <property type="entry name" value="WH-like_DNA-bd_sf"/>
</dbReference>
<dbReference type="PROSITE" id="PS50894">
    <property type="entry name" value="HPT"/>
    <property type="match status" value="1"/>
</dbReference>
<keyword evidence="1 4" id="KW-0238">DNA-binding</keyword>
<feature type="domain" description="Response regulatory" evidence="5">
    <location>
        <begin position="498"/>
        <end position="614"/>
    </location>
</feature>
<evidence type="ECO:0000259" key="5">
    <source>
        <dbReference type="PROSITE" id="PS50110"/>
    </source>
</evidence>
<gene>
    <name evidence="9" type="ORF">NIES2135_63280</name>
</gene>
<dbReference type="SUPFAM" id="SSF46894">
    <property type="entry name" value="C-terminal effector domain of the bipartite response regulators"/>
    <property type="match status" value="1"/>
</dbReference>
<dbReference type="Pfam" id="PF00990">
    <property type="entry name" value="GGDEF"/>
    <property type="match status" value="1"/>
</dbReference>
<protein>
    <submittedName>
        <fullName evidence="9">Two-component transcriptional regulator</fullName>
    </submittedName>
</protein>
<dbReference type="EMBL" id="AP018204">
    <property type="protein sequence ID" value="BAY59451.1"/>
    <property type="molecule type" value="Genomic_DNA"/>
</dbReference>
<feature type="modified residue" description="4-aspartylphosphate" evidence="3">
    <location>
        <position position="547"/>
    </location>
</feature>
<feature type="modified residue" description="4-aspartylphosphate" evidence="3">
    <location>
        <position position="414"/>
    </location>
</feature>
<evidence type="ECO:0000313" key="10">
    <source>
        <dbReference type="Proteomes" id="UP000217895"/>
    </source>
</evidence>
<keyword evidence="9" id="KW-0614">Plasmid</keyword>
<reference evidence="9 10" key="1">
    <citation type="submission" date="2017-06" db="EMBL/GenBank/DDBJ databases">
        <title>Genome sequencing of cyanobaciteial culture collection at National Institute for Environmental Studies (NIES).</title>
        <authorList>
            <person name="Hirose Y."/>
            <person name="Shimura Y."/>
            <person name="Fujisawa T."/>
            <person name="Nakamura Y."/>
            <person name="Kawachi M."/>
        </authorList>
    </citation>
    <scope>NUCLEOTIDE SEQUENCE [LARGE SCALE GENOMIC DNA]</scope>
    <source>
        <strain evidence="9 10">NIES-2135</strain>
        <plasmid evidence="10">Plasmid Plasmid1 dna</plasmid>
    </source>
</reference>
<dbReference type="Gene3D" id="1.10.10.10">
    <property type="entry name" value="Winged helix-like DNA-binding domain superfamily/Winged helix DNA-binding domain"/>
    <property type="match status" value="1"/>
</dbReference>
<sequence>MKILIVEDDQAVASSLSLLLTSQNYIVEIAPDGETAWQLVEVYEYDLLMLDVLLPRLDGISLCRRLRSRGYKMPILLLTGCDTSQDKAAGLDAGADDYLVKPFNPEELLARIRALLRRGNVASPVLTWGDLRFSPATGEVGYAGRALLLTPKEYALLELFLRNPQRVFSYNVILDHLWTAGEAPSDDAIRAHIRGLRQKLKNAGAANDFIETVYGIGYRLNPLKNQPAFQALEGELSSSPGTPQQMLASLTQVWNRFRGKVEEQLALLDRATKAIANQSLDETLQQQAVGEAHTLFGALGTFGFSEGSRLAQQIEQMLQVGASLQQNEIACLCQLVAALRQEINTPREESDSEDSGLEREENCPLLLIVDRDPIAAEQVVHEAGNWGFRGAIASNLTVAQTLVEQDAPAVIVLDPTVSQSIQESLAWLAELSRQSPSIPVLVWTAHHQLTDRLDAARLGAKAFLHKPTTPAQVLETAIEVQRIDAFQRATLPGSARITVLAVDDDPQILVALQTFLEPWGFRVLTLSEPERFWQTLEAAHPDLLILDVRMPNISGIDLCRTVRNDPDWSGLPVIFLTAHTDTTTVNQVLAVGADDFVSKPIEGAELVTRIIKRLERIKLLQSRAEIDPLTWVANRPQSIRAIQGFLRLANQNQQPLCFAILDLDRFKQVNDVYSQMAGDAVLRQLGQMLRQTFHQRSVVARWGSGEFVIVLYGVTKAQGIEQLSEVLKTLRQHLFTSSNGSPFRVTFSAGVAQYPDDGDDLDALNRAAQTALHQSKLAGCDCIFSAGTPGTIHST</sequence>
<dbReference type="Gene3D" id="1.20.120.160">
    <property type="entry name" value="HPT domain"/>
    <property type="match status" value="1"/>
</dbReference>
<evidence type="ECO:0000256" key="3">
    <source>
        <dbReference type="PROSITE-ProRule" id="PRU00169"/>
    </source>
</evidence>
<evidence type="ECO:0000256" key="2">
    <source>
        <dbReference type="PROSITE-ProRule" id="PRU00110"/>
    </source>
</evidence>
<dbReference type="GO" id="GO:0032993">
    <property type="term" value="C:protein-DNA complex"/>
    <property type="evidence" value="ECO:0007669"/>
    <property type="project" value="TreeGrafter"/>
</dbReference>
<dbReference type="Proteomes" id="UP000217895">
    <property type="component" value="Plasmid Plasmid1 dna"/>
</dbReference>
<name>A0A1Z4JRR5_LEPBY</name>
<dbReference type="InterPro" id="IPR016032">
    <property type="entry name" value="Sig_transdc_resp-reg_C-effctor"/>
</dbReference>
<evidence type="ECO:0000256" key="4">
    <source>
        <dbReference type="PROSITE-ProRule" id="PRU01091"/>
    </source>
</evidence>
<evidence type="ECO:0000259" key="7">
    <source>
        <dbReference type="PROSITE" id="PS50894"/>
    </source>
</evidence>
<dbReference type="Pfam" id="PF01627">
    <property type="entry name" value="Hpt"/>
    <property type="match status" value="1"/>
</dbReference>
<dbReference type="PROSITE" id="PS50887">
    <property type="entry name" value="GGDEF"/>
    <property type="match status" value="1"/>
</dbReference>
<dbReference type="InterPro" id="IPR029787">
    <property type="entry name" value="Nucleotide_cyclase"/>
</dbReference>
<dbReference type="Gene3D" id="3.40.50.2300">
    <property type="match status" value="3"/>
</dbReference>
<keyword evidence="3" id="KW-0597">Phosphoprotein</keyword>
<dbReference type="GO" id="GO:0000976">
    <property type="term" value="F:transcription cis-regulatory region binding"/>
    <property type="evidence" value="ECO:0007669"/>
    <property type="project" value="TreeGrafter"/>
</dbReference>
<dbReference type="SUPFAM" id="SSF55073">
    <property type="entry name" value="Nucleotide cyclase"/>
    <property type="match status" value="1"/>
</dbReference>
<dbReference type="NCBIfam" id="TIGR00254">
    <property type="entry name" value="GGDEF"/>
    <property type="match status" value="1"/>
</dbReference>
<feature type="domain" description="Response regulatory" evidence="5">
    <location>
        <begin position="365"/>
        <end position="481"/>
    </location>
</feature>
<dbReference type="Pfam" id="PF00072">
    <property type="entry name" value="Response_reg"/>
    <property type="match status" value="3"/>
</dbReference>
<dbReference type="PROSITE" id="PS50110">
    <property type="entry name" value="RESPONSE_REGULATORY"/>
    <property type="match status" value="3"/>
</dbReference>
<evidence type="ECO:0000256" key="1">
    <source>
        <dbReference type="ARBA" id="ARBA00023125"/>
    </source>
</evidence>
<feature type="modified residue" description="4-aspartylphosphate" evidence="3">
    <location>
        <position position="51"/>
    </location>
</feature>